<feature type="domain" description="Large ribosomal subunit protein bL12 C-terminal" evidence="4">
    <location>
        <begin position="20"/>
        <end position="45"/>
    </location>
</feature>
<keyword evidence="3" id="KW-0812">Transmembrane</keyword>
<dbReference type="Proteomes" id="UP000029385">
    <property type="component" value="Unassembled WGS sequence"/>
</dbReference>
<keyword evidence="6" id="KW-1185">Reference proteome</keyword>
<dbReference type="RefSeq" id="WP_022970027.1">
    <property type="nucleotide sequence ID" value="NZ_ATVD01000005.1"/>
</dbReference>
<protein>
    <recommendedName>
        <fullName evidence="4">Large ribosomal subunit protein bL12 C-terminal domain-containing protein</fullName>
    </recommendedName>
</protein>
<comment type="caution">
    <text evidence="5">The sequence shown here is derived from an EMBL/GenBank/DDBJ whole genome shotgun (WGS) entry which is preliminary data.</text>
</comment>
<dbReference type="PATRIC" id="fig|1121015.4.peg.1668"/>
<dbReference type="InterPro" id="IPR000206">
    <property type="entry name" value="Ribosomal_bL12"/>
</dbReference>
<dbReference type="eggNOG" id="COG0222">
    <property type="taxonomic scope" value="Bacteria"/>
</dbReference>
<dbReference type="OrthoDB" id="6059307at2"/>
<evidence type="ECO:0000313" key="5">
    <source>
        <dbReference type="EMBL" id="KFN43071.1"/>
    </source>
</evidence>
<keyword evidence="2" id="KW-0687">Ribonucleoprotein</keyword>
<dbReference type="GO" id="GO:0022625">
    <property type="term" value="C:cytosolic large ribosomal subunit"/>
    <property type="evidence" value="ECO:0007669"/>
    <property type="project" value="TreeGrafter"/>
</dbReference>
<dbReference type="SUPFAM" id="SSF54736">
    <property type="entry name" value="ClpS-like"/>
    <property type="match status" value="1"/>
</dbReference>
<feature type="transmembrane region" description="Helical" evidence="3">
    <location>
        <begin position="126"/>
        <end position="146"/>
    </location>
</feature>
<dbReference type="AlphaFoldDB" id="A0A091AUI1"/>
<evidence type="ECO:0000256" key="3">
    <source>
        <dbReference type="SAM" id="Phobius"/>
    </source>
</evidence>
<proteinExistence type="predicted"/>
<sequence>MSTDPDRLPDDVLAALRQGETIEAIKRLRAATGLGLKEAKDIIDAHLHGQPLSFPAPAAPVDATEPVMAAIRRGNKIEAIKQLREQTGLGLKEAKDAVDALAAALPATAPAGHRPAIERADSSRGLSWLVGLLLLAAAIYTVLHYFS</sequence>
<dbReference type="PANTHER" id="PTHR45987">
    <property type="entry name" value="39S RIBOSOMAL PROTEIN L12"/>
    <property type="match status" value="1"/>
</dbReference>
<name>A0A091AUI1_9GAMM</name>
<evidence type="ECO:0000256" key="1">
    <source>
        <dbReference type="ARBA" id="ARBA00022980"/>
    </source>
</evidence>
<keyword evidence="3" id="KW-0472">Membrane</keyword>
<dbReference type="EMBL" id="AVCI01000006">
    <property type="protein sequence ID" value="KFN43071.1"/>
    <property type="molecule type" value="Genomic_DNA"/>
</dbReference>
<dbReference type="GO" id="GO:0006412">
    <property type="term" value="P:translation"/>
    <property type="evidence" value="ECO:0007669"/>
    <property type="project" value="InterPro"/>
</dbReference>
<dbReference type="InterPro" id="IPR014719">
    <property type="entry name" value="Ribosomal_bL12_C/ClpS-like"/>
</dbReference>
<dbReference type="Pfam" id="PF00542">
    <property type="entry name" value="Ribosomal_L12"/>
    <property type="match status" value="2"/>
</dbReference>
<organism evidence="5 6">
    <name type="scientific">Arenimonas oryziterrae DSM 21050 = YC6267</name>
    <dbReference type="NCBI Taxonomy" id="1121015"/>
    <lineage>
        <taxon>Bacteria</taxon>
        <taxon>Pseudomonadati</taxon>
        <taxon>Pseudomonadota</taxon>
        <taxon>Gammaproteobacteria</taxon>
        <taxon>Lysobacterales</taxon>
        <taxon>Lysobacteraceae</taxon>
        <taxon>Arenimonas</taxon>
    </lineage>
</organism>
<dbReference type="STRING" id="1121015.GCA_000420545_02420"/>
<accession>A0A091AUI1</accession>
<keyword evidence="3" id="KW-1133">Transmembrane helix</keyword>
<gene>
    <name evidence="5" type="ORF">N789_10945</name>
</gene>
<evidence type="ECO:0000313" key="6">
    <source>
        <dbReference type="Proteomes" id="UP000029385"/>
    </source>
</evidence>
<feature type="domain" description="Large ribosomal subunit protein bL12 C-terminal" evidence="4">
    <location>
        <begin position="74"/>
        <end position="105"/>
    </location>
</feature>
<dbReference type="GO" id="GO:0003735">
    <property type="term" value="F:structural constituent of ribosome"/>
    <property type="evidence" value="ECO:0007669"/>
    <property type="project" value="InterPro"/>
</dbReference>
<dbReference type="GO" id="GO:0003729">
    <property type="term" value="F:mRNA binding"/>
    <property type="evidence" value="ECO:0007669"/>
    <property type="project" value="TreeGrafter"/>
</dbReference>
<reference evidence="5 6" key="1">
    <citation type="submission" date="2013-09" db="EMBL/GenBank/DDBJ databases">
        <title>Genome sequencing of Arenimonas oryziterrae.</title>
        <authorList>
            <person name="Chen F."/>
            <person name="Wang G."/>
        </authorList>
    </citation>
    <scope>NUCLEOTIDE SEQUENCE [LARGE SCALE GENOMIC DNA]</scope>
    <source>
        <strain evidence="5 6">YC6267</strain>
    </source>
</reference>
<dbReference type="InterPro" id="IPR013823">
    <property type="entry name" value="Ribosomal_bL12_C"/>
</dbReference>
<dbReference type="PANTHER" id="PTHR45987:SF4">
    <property type="entry name" value="LARGE RIBOSOMAL SUBUNIT PROTEIN BL12M"/>
    <property type="match status" value="1"/>
</dbReference>
<evidence type="ECO:0000256" key="2">
    <source>
        <dbReference type="ARBA" id="ARBA00023274"/>
    </source>
</evidence>
<evidence type="ECO:0000259" key="4">
    <source>
        <dbReference type="Pfam" id="PF00542"/>
    </source>
</evidence>
<dbReference type="Gene3D" id="3.30.1390.10">
    <property type="match status" value="2"/>
</dbReference>
<keyword evidence="1" id="KW-0689">Ribosomal protein</keyword>